<evidence type="ECO:0000259" key="2">
    <source>
        <dbReference type="Pfam" id="PF00975"/>
    </source>
</evidence>
<name>A0A1B8YFN3_9GAMM</name>
<proteinExistence type="inferred from homology"/>
<dbReference type="SUPFAM" id="SSF53474">
    <property type="entry name" value="alpha/beta-Hydrolases"/>
    <property type="match status" value="1"/>
</dbReference>
<dbReference type="InterPro" id="IPR029058">
    <property type="entry name" value="AB_hydrolase_fold"/>
</dbReference>
<keyword evidence="4" id="KW-1185">Reference proteome</keyword>
<dbReference type="InterPro" id="IPR001031">
    <property type="entry name" value="Thioesterase"/>
</dbReference>
<dbReference type="Pfam" id="PF00975">
    <property type="entry name" value="Thioesterase"/>
    <property type="match status" value="1"/>
</dbReference>
<keyword evidence="3" id="KW-0560">Oxidoreductase</keyword>
<dbReference type="AlphaFoldDB" id="A0A1B8YFN3"/>
<dbReference type="PANTHER" id="PTHR11487">
    <property type="entry name" value="THIOESTERASE"/>
    <property type="match status" value="1"/>
</dbReference>
<comment type="caution">
    <text evidence="3">The sequence shown here is derived from an EMBL/GenBank/DDBJ whole genome shotgun (WGS) entry which is preliminary data.</text>
</comment>
<accession>A0A1B8YFN3</accession>
<organism evidence="3 4">
    <name type="scientific">Photorhabdus namnaonensis</name>
    <dbReference type="NCBI Taxonomy" id="1851568"/>
    <lineage>
        <taxon>Bacteria</taxon>
        <taxon>Pseudomonadati</taxon>
        <taxon>Pseudomonadota</taxon>
        <taxon>Gammaproteobacteria</taxon>
        <taxon>Enterobacterales</taxon>
        <taxon>Morganellaceae</taxon>
        <taxon>Photorhabdus</taxon>
    </lineage>
</organism>
<dbReference type="GO" id="GO:0016491">
    <property type="term" value="F:oxidoreductase activity"/>
    <property type="evidence" value="ECO:0007669"/>
    <property type="project" value="UniProtKB-KW"/>
</dbReference>
<dbReference type="PANTHER" id="PTHR11487:SF0">
    <property type="entry name" value="S-ACYL FATTY ACID SYNTHASE THIOESTERASE, MEDIUM CHAIN"/>
    <property type="match status" value="1"/>
</dbReference>
<sequence>MKRVQLTPGLWNYCDQEQTTMTVVIAPFGGGSAYSMTDWVQQLLADSYRVLVLQYPGRGSRSIEPLPLCIRDLAATAAKDVLLHTQGPLLLIGHSMGALLCHELALLLEQANRTVEYLVLSAARPPHLNGMVPEEILCMSREAWIEELKTNIGNEDKKLLHEDVLDLMLPVLRADYLLVAEHKQASGKVHCPILAIGGDRDPWVSPYHLQEWKSLTHDSCQLVMFPGDHFYYRDQLYDIYLCIRQTCLKKEVCANE</sequence>
<dbReference type="PATRIC" id="fig|29488.15.peg.3478"/>
<evidence type="ECO:0000313" key="4">
    <source>
        <dbReference type="Proteomes" id="UP000092665"/>
    </source>
</evidence>
<dbReference type="Proteomes" id="UP000092665">
    <property type="component" value="Unassembled WGS sequence"/>
</dbReference>
<reference evidence="4" key="1">
    <citation type="submission" date="2015-11" db="EMBL/GenBank/DDBJ databases">
        <authorList>
            <person name="Tobias N.J."/>
            <person name="Mishra B."/>
            <person name="Gupta D.K."/>
            <person name="Thines M."/>
            <person name="Stinear T.P."/>
            <person name="Bode H.B."/>
        </authorList>
    </citation>
    <scope>NUCLEOTIDE SEQUENCE [LARGE SCALE GENOMIC DNA]</scope>
    <source>
        <strain evidence="4">PB45.5</strain>
    </source>
</reference>
<dbReference type="EC" id="1.1.-.-" evidence="3"/>
<dbReference type="GO" id="GO:0008610">
    <property type="term" value="P:lipid biosynthetic process"/>
    <property type="evidence" value="ECO:0007669"/>
    <property type="project" value="TreeGrafter"/>
</dbReference>
<evidence type="ECO:0000256" key="1">
    <source>
        <dbReference type="ARBA" id="ARBA00007169"/>
    </source>
</evidence>
<dbReference type="EMBL" id="LOIC01000078">
    <property type="protein sequence ID" value="OCA53842.1"/>
    <property type="molecule type" value="Genomic_DNA"/>
</dbReference>
<comment type="similarity">
    <text evidence="1">Belongs to the thioesterase family.</text>
</comment>
<gene>
    <name evidence="3" type="primary">lgrE_1</name>
    <name evidence="3" type="ORF">Phpb_03168</name>
</gene>
<evidence type="ECO:0000313" key="3">
    <source>
        <dbReference type="EMBL" id="OCA53842.1"/>
    </source>
</evidence>
<dbReference type="RefSeq" id="WP_065391171.1">
    <property type="nucleotide sequence ID" value="NZ_CAWMQN010000078.1"/>
</dbReference>
<dbReference type="Gene3D" id="3.40.50.1820">
    <property type="entry name" value="alpha/beta hydrolase"/>
    <property type="match status" value="1"/>
</dbReference>
<protein>
    <submittedName>
        <fullName evidence="3">Linear gramicidin dehydrogenase LgrE</fullName>
        <ecNumber evidence="3">1.1.-.-</ecNumber>
    </submittedName>
</protein>
<feature type="domain" description="Thioesterase" evidence="2">
    <location>
        <begin position="22"/>
        <end position="235"/>
    </location>
</feature>
<dbReference type="InterPro" id="IPR012223">
    <property type="entry name" value="TEII"/>
</dbReference>